<dbReference type="EMBL" id="QZAA01000243">
    <property type="protein sequence ID" value="RQD73653.1"/>
    <property type="molecule type" value="Genomic_DNA"/>
</dbReference>
<feature type="domain" description="DNA methylase N-4/N-6" evidence="9">
    <location>
        <begin position="16"/>
        <end position="95"/>
    </location>
</feature>
<keyword evidence="4" id="KW-0949">S-adenosyl-L-methionine</keyword>
<name>A0A424YAN6_9FIRM</name>
<dbReference type="InterPro" id="IPR017985">
    <property type="entry name" value="MeTrfase_CN4_CS"/>
</dbReference>
<feature type="domain" description="DNA methylase N-4/N-6" evidence="9">
    <location>
        <begin position="134"/>
        <end position="267"/>
    </location>
</feature>
<proteinExistence type="inferred from homology"/>
<dbReference type="PROSITE" id="PS00093">
    <property type="entry name" value="N4_MTASE"/>
    <property type="match status" value="1"/>
</dbReference>
<dbReference type="Pfam" id="PF01555">
    <property type="entry name" value="N6_N4_Mtase"/>
    <property type="match status" value="2"/>
</dbReference>
<organism evidence="10 11">
    <name type="scientific">Candidatus Syntrophonatronum acetioxidans</name>
    <dbReference type="NCBI Taxonomy" id="1795816"/>
    <lineage>
        <taxon>Bacteria</taxon>
        <taxon>Bacillati</taxon>
        <taxon>Bacillota</taxon>
        <taxon>Clostridia</taxon>
        <taxon>Eubacteriales</taxon>
        <taxon>Syntrophomonadaceae</taxon>
        <taxon>Candidatus Syntrophonatronum</taxon>
    </lineage>
</organism>
<evidence type="ECO:0000313" key="10">
    <source>
        <dbReference type="EMBL" id="RQD73653.1"/>
    </source>
</evidence>
<dbReference type="Proteomes" id="UP000285138">
    <property type="component" value="Unassembled WGS sequence"/>
</dbReference>
<evidence type="ECO:0000256" key="1">
    <source>
        <dbReference type="ARBA" id="ARBA00010203"/>
    </source>
</evidence>
<evidence type="ECO:0000256" key="5">
    <source>
        <dbReference type="ARBA" id="ARBA00022747"/>
    </source>
</evidence>
<keyword evidence="3 10" id="KW-0808">Transferase</keyword>
<comment type="catalytic activity">
    <reaction evidence="7">
        <text>a 2'-deoxycytidine in DNA + S-adenosyl-L-methionine = an N(4)-methyl-2'-deoxycytidine in DNA + S-adenosyl-L-homocysteine + H(+)</text>
        <dbReference type="Rhea" id="RHEA:16857"/>
        <dbReference type="Rhea" id="RHEA-COMP:11369"/>
        <dbReference type="Rhea" id="RHEA-COMP:13674"/>
        <dbReference type="ChEBI" id="CHEBI:15378"/>
        <dbReference type="ChEBI" id="CHEBI:57856"/>
        <dbReference type="ChEBI" id="CHEBI:59789"/>
        <dbReference type="ChEBI" id="CHEBI:85452"/>
        <dbReference type="ChEBI" id="CHEBI:137933"/>
        <dbReference type="EC" id="2.1.1.113"/>
    </reaction>
</comment>
<evidence type="ECO:0000256" key="4">
    <source>
        <dbReference type="ARBA" id="ARBA00022691"/>
    </source>
</evidence>
<keyword evidence="6" id="KW-0238">DNA-binding</keyword>
<evidence type="ECO:0000256" key="6">
    <source>
        <dbReference type="ARBA" id="ARBA00023125"/>
    </source>
</evidence>
<dbReference type="GO" id="GO:0032259">
    <property type="term" value="P:methylation"/>
    <property type="evidence" value="ECO:0007669"/>
    <property type="project" value="UniProtKB-KW"/>
</dbReference>
<dbReference type="EC" id="2.1.1.-" evidence="8"/>
<keyword evidence="2 10" id="KW-0489">Methyltransferase</keyword>
<dbReference type="SUPFAM" id="SSF53335">
    <property type="entry name" value="S-adenosyl-L-methionine-dependent methyltransferases"/>
    <property type="match status" value="2"/>
</dbReference>
<dbReference type="GO" id="GO:0009007">
    <property type="term" value="F:site-specific DNA-methyltransferase (adenine-specific) activity"/>
    <property type="evidence" value="ECO:0007669"/>
    <property type="project" value="TreeGrafter"/>
</dbReference>
<evidence type="ECO:0000259" key="9">
    <source>
        <dbReference type="Pfam" id="PF01555"/>
    </source>
</evidence>
<dbReference type="GO" id="GO:0009307">
    <property type="term" value="P:DNA restriction-modification system"/>
    <property type="evidence" value="ECO:0007669"/>
    <property type="project" value="UniProtKB-KW"/>
</dbReference>
<sequence>MATKKLRTDLDGKTWSRYSISVWSDIDKNKEEKSLKHPAMFPVMLVERLIKVFTHPGDLVLDPFVGSGSALLASYRLGRSSLGLDISSDYIKLGEERIKKYSRENDLSEGQKYVPVFVQENAINLGQHVEEETVSLCVTSPPYWNILGQKRTADGKEERNYGNLEKDLSQIDDYKDFIKALGNVFSKVFNALKPGGYLVVNVMDIRKGPQFYPLHMDLTLELKGRGYMLDDIIIWDRRREYNNLRPLGYPYVFRINKVHEFLLIFRKEL</sequence>
<comment type="caution">
    <text evidence="10">The sequence shown here is derived from an EMBL/GenBank/DDBJ whole genome shotgun (WGS) entry which is preliminary data.</text>
</comment>
<dbReference type="InterPro" id="IPR001091">
    <property type="entry name" value="RM_Methyltransferase"/>
</dbReference>
<evidence type="ECO:0000256" key="3">
    <source>
        <dbReference type="ARBA" id="ARBA00022679"/>
    </source>
</evidence>
<dbReference type="AlphaFoldDB" id="A0A424YAN6"/>
<accession>A0A424YAN6</accession>
<protein>
    <recommendedName>
        <fullName evidence="8">Methyltransferase</fullName>
        <ecNumber evidence="8">2.1.1.-</ecNumber>
    </recommendedName>
</protein>
<evidence type="ECO:0000256" key="7">
    <source>
        <dbReference type="ARBA" id="ARBA00049120"/>
    </source>
</evidence>
<dbReference type="GO" id="GO:0003677">
    <property type="term" value="F:DNA binding"/>
    <property type="evidence" value="ECO:0007669"/>
    <property type="project" value="UniProtKB-KW"/>
</dbReference>
<gene>
    <name evidence="10" type="ORF">D5R97_09045</name>
</gene>
<evidence type="ECO:0000256" key="8">
    <source>
        <dbReference type="RuleBase" id="RU362026"/>
    </source>
</evidence>
<reference evidence="10 11" key="1">
    <citation type="submission" date="2018-08" db="EMBL/GenBank/DDBJ databases">
        <title>The metabolism and importance of syntrophic acetate oxidation coupled to methane or sulfide production in haloalkaline environments.</title>
        <authorList>
            <person name="Timmers P.H.A."/>
            <person name="Vavourakis C.D."/>
            <person name="Sorokin D.Y."/>
            <person name="Sinninghe Damste J.S."/>
            <person name="Muyzer G."/>
            <person name="Stams A.J.M."/>
            <person name="Plugge C.M."/>
        </authorList>
    </citation>
    <scope>NUCLEOTIDE SEQUENCE [LARGE SCALE GENOMIC DNA]</scope>
    <source>
        <strain evidence="10">MSAO_Bac1</strain>
    </source>
</reference>
<dbReference type="InterPro" id="IPR029063">
    <property type="entry name" value="SAM-dependent_MTases_sf"/>
</dbReference>
<dbReference type="Gene3D" id="3.40.50.150">
    <property type="entry name" value="Vaccinia Virus protein VP39"/>
    <property type="match status" value="2"/>
</dbReference>
<dbReference type="PANTHER" id="PTHR13370:SF3">
    <property type="entry name" value="TRNA (GUANINE(10)-N2)-METHYLTRANSFERASE HOMOLOG"/>
    <property type="match status" value="1"/>
</dbReference>
<dbReference type="InterPro" id="IPR002941">
    <property type="entry name" value="DNA_methylase_N4/N6"/>
</dbReference>
<evidence type="ECO:0000313" key="11">
    <source>
        <dbReference type="Proteomes" id="UP000285138"/>
    </source>
</evidence>
<dbReference type="PRINTS" id="PR00508">
    <property type="entry name" value="S21N4MTFRASE"/>
</dbReference>
<evidence type="ECO:0000256" key="2">
    <source>
        <dbReference type="ARBA" id="ARBA00022603"/>
    </source>
</evidence>
<comment type="similarity">
    <text evidence="1">Belongs to the N(4)/N(6)-methyltransferase family. N(4) subfamily.</text>
</comment>
<dbReference type="GO" id="GO:0015667">
    <property type="term" value="F:site-specific DNA-methyltransferase (cytosine-N4-specific) activity"/>
    <property type="evidence" value="ECO:0007669"/>
    <property type="project" value="UniProtKB-EC"/>
</dbReference>
<keyword evidence="5" id="KW-0680">Restriction system</keyword>
<dbReference type="GO" id="GO:0005737">
    <property type="term" value="C:cytoplasm"/>
    <property type="evidence" value="ECO:0007669"/>
    <property type="project" value="TreeGrafter"/>
</dbReference>
<dbReference type="GO" id="GO:0008170">
    <property type="term" value="F:N-methyltransferase activity"/>
    <property type="evidence" value="ECO:0007669"/>
    <property type="project" value="InterPro"/>
</dbReference>
<dbReference type="PANTHER" id="PTHR13370">
    <property type="entry name" value="RNA METHYLASE-RELATED"/>
    <property type="match status" value="1"/>
</dbReference>